<dbReference type="PRINTS" id="PR00169">
    <property type="entry name" value="KCHANNEL"/>
</dbReference>
<dbReference type="CDD" id="cd00038">
    <property type="entry name" value="CAP_ED"/>
    <property type="match status" value="1"/>
</dbReference>
<feature type="region of interest" description="Disordered" evidence="7">
    <location>
        <begin position="1"/>
        <end position="27"/>
    </location>
</feature>
<dbReference type="InterPro" id="IPR002645">
    <property type="entry name" value="STAS_dom"/>
</dbReference>
<evidence type="ECO:0000256" key="5">
    <source>
        <dbReference type="ARBA" id="ARBA00023065"/>
    </source>
</evidence>
<evidence type="ECO:0000256" key="2">
    <source>
        <dbReference type="ARBA" id="ARBA00022448"/>
    </source>
</evidence>
<dbReference type="Gene3D" id="3.30.750.24">
    <property type="entry name" value="STAS domain"/>
    <property type="match status" value="1"/>
</dbReference>
<dbReference type="SUPFAM" id="SSF81324">
    <property type="entry name" value="Voltage-gated potassium channels"/>
    <property type="match status" value="1"/>
</dbReference>
<feature type="transmembrane region" description="Helical" evidence="8">
    <location>
        <begin position="514"/>
        <end position="540"/>
    </location>
</feature>
<accession>A0ABN9QGR8</accession>
<dbReference type="EMBL" id="CAUYUJ010002891">
    <property type="protein sequence ID" value="CAK0802841.1"/>
    <property type="molecule type" value="Genomic_DNA"/>
</dbReference>
<dbReference type="SUPFAM" id="SSF51206">
    <property type="entry name" value="cAMP-binding domain-like"/>
    <property type="match status" value="1"/>
</dbReference>
<dbReference type="PANTHER" id="PTHR43310">
    <property type="entry name" value="SULFATE TRANSPORTER YBAR-RELATED"/>
    <property type="match status" value="1"/>
</dbReference>
<evidence type="ECO:0000256" key="8">
    <source>
        <dbReference type="SAM" id="Phobius"/>
    </source>
</evidence>
<dbReference type="InterPro" id="IPR036513">
    <property type="entry name" value="STAS_dom_sf"/>
</dbReference>
<proteinExistence type="predicted"/>
<sequence length="1501" mass="162987">MQHPPAIDEDEADPSAGLKMMRRSSTELPGAAKELLGVRMSRRSTLDLGGDFTEKAPEEQHEHDDPDAHGEHGHAEKPQSILTAGASAVINFLLMFGLCCAYGMILFEDEWNARHRGLGVKINLATALVAGLILASFSKVPVAIGGPDLNPVVFLGMLAQTIAKEVATKHGFGDAYPGGSSTCPGEKPLTFCEGGVFTSSAPVAPDDLAGFADAAEYAEACDLYHEELRATVIFTVSATSAGLGLVFFVLGKFRLTRFLSYIPIHIMEAFLACIGYKVFKYSLEFCKYEPTQFVPAACVGVPLYFVKALHIGNPAVVIPLMLLIPLGIFYAIVFGPMQEDLHGMRKENWMFEELVNAEFWSPWENGLYMSWGKIDFKAFAAALGDLPVMIIVCGLDCALKLFNTDTKLPVKTDKDYEVKLYAATNVLTTMGGFSVGYMQLKFNVINFGVMGNASDRRGGMMYALLCGLCFFGSTDPFNYLPRFFLSTLLFFAGAGFIAENLWGSRKFLSAMEWFQVLLIIACFIVSSSLLVAVVVGGIMAACKFVADISKVPTLIGEELLMGDKIISHIRRPPADSLCVRHLSQHFLLVARLKGFLFFGSAQSLGDAVIACINERAGSPQAIRFIAMDFTMVDGLDASAAKCLGRVTKAAQEKGVRILWCGAKISIVSRLNASGTITSHKHLFDDLGFALAFVENKFIAHITTCQRLWLNLHPGFAVFRGLLAQQAEFEPFQDILTSDASRWGCPWGFCNRVSFKKHETILWSPGKCDDLFLIHSGAVGLFTSIPEEVGGSWGDLVVTYERGSLLNREAIGLQESNDYFAIALEDGEALSWNQAQLRLLQEKQPAIATALQRAVLLQEAQDARHQGMGPHAIPMSVKGRSVAGSAGERRLPGSLRRLRAGIATARWLGRLGLFVADESRLEDTLCPPLPQAAVEVLRTAFFTFSEGGSLSATKAAAALRYAGIHDCVLRDDADRSLSEAEFMELGHEAAMMRLDASQEATLQNLFTQLASSNGEFTAIPLRKLIELFEARTGQSESLEVVVGVASVWMPDGRSEINAESFVHIMSRITMLHMRYWRILTSFEEVVKAGAPAGSEDADTITAHMLVATNRTSVEGRDPGSDPGSLSHHVGNRVSWNRQVSPIGEEKAAEMIEAASFLREVGSDQSVDVFDVASLLSIFLAPHPRPLPPKPKTVDSSAAWKKPPLQNSMSRCKSEMAMGMSRDWTELHLDSSIVGGGYGEVNLASVASSRSSLSYSSTDHDLMTRVPEELDAVSCAGYLHAFLENPESSRCAAVFSLVMALLIMVSVLTLVMEPLISPGPDISQSEQDVWFAVDGFFSVAFTVEFVLRFAVTNASGRQTHADFLKAPLNLADLVAVLPWYVEVATRGNAAAAHFRLLRVARLMRLARVVRLGRLARRSAVIAPIAVILVVIWGIFLKNGLSSTCPREGGGGAGPAGPLARGLPAGAREHGRPPLKVQRPLCAAPAFLRARRGGVPVWGDVVMV</sequence>
<feature type="transmembrane region" description="Helical" evidence="8">
    <location>
        <begin position="81"/>
        <end position="106"/>
    </location>
</feature>
<feature type="transmembrane region" description="Helical" evidence="8">
    <location>
        <begin position="316"/>
        <end position="337"/>
    </location>
</feature>
<dbReference type="Pfam" id="PF01740">
    <property type="entry name" value="STAS"/>
    <property type="match status" value="1"/>
</dbReference>
<keyword evidence="11" id="KW-1185">Reference proteome</keyword>
<feature type="region of interest" description="Disordered" evidence="7">
    <location>
        <begin position="47"/>
        <end position="77"/>
    </location>
</feature>
<gene>
    <name evidence="10" type="ORF">PCOR1329_LOCUS10208</name>
</gene>
<feature type="compositionally biased region" description="Basic and acidic residues" evidence="7">
    <location>
        <begin position="52"/>
        <end position="77"/>
    </location>
</feature>
<feature type="domain" description="STAS" evidence="9">
    <location>
        <begin position="587"/>
        <end position="693"/>
    </location>
</feature>
<dbReference type="SUPFAM" id="SSF52091">
    <property type="entry name" value="SpoIIaa-like"/>
    <property type="match status" value="1"/>
</dbReference>
<keyword evidence="2" id="KW-0813">Transport</keyword>
<keyword evidence="4 8" id="KW-1133">Transmembrane helix</keyword>
<dbReference type="InterPro" id="IPR000595">
    <property type="entry name" value="cNMP-bd_dom"/>
</dbReference>
<dbReference type="CDD" id="cd07042">
    <property type="entry name" value="STAS_SulP_like_sulfate_transporter"/>
    <property type="match status" value="1"/>
</dbReference>
<name>A0ABN9QGR8_9DINO</name>
<feature type="region of interest" description="Disordered" evidence="7">
    <location>
        <begin position="1445"/>
        <end position="1470"/>
    </location>
</feature>
<dbReference type="Proteomes" id="UP001189429">
    <property type="component" value="Unassembled WGS sequence"/>
</dbReference>
<feature type="transmembrane region" description="Helical" evidence="8">
    <location>
        <begin position="118"/>
        <end position="137"/>
    </location>
</feature>
<feature type="transmembrane region" description="Helical" evidence="8">
    <location>
        <begin position="460"/>
        <end position="477"/>
    </location>
</feature>
<feature type="transmembrane region" description="Helical" evidence="8">
    <location>
        <begin position="1290"/>
        <end position="1315"/>
    </location>
</feature>
<keyword evidence="6 8" id="KW-0472">Membrane</keyword>
<feature type="transmembrane region" description="Helical" evidence="8">
    <location>
        <begin position="1416"/>
        <end position="1434"/>
    </location>
</feature>
<dbReference type="Pfam" id="PF00520">
    <property type="entry name" value="Ion_trans"/>
    <property type="match status" value="1"/>
</dbReference>
<dbReference type="Gene3D" id="1.20.120.350">
    <property type="entry name" value="Voltage-gated potassium channels. Chain C"/>
    <property type="match status" value="1"/>
</dbReference>
<evidence type="ECO:0000313" key="10">
    <source>
        <dbReference type="EMBL" id="CAK0802841.1"/>
    </source>
</evidence>
<organism evidence="10 11">
    <name type="scientific">Prorocentrum cordatum</name>
    <dbReference type="NCBI Taxonomy" id="2364126"/>
    <lineage>
        <taxon>Eukaryota</taxon>
        <taxon>Sar</taxon>
        <taxon>Alveolata</taxon>
        <taxon>Dinophyceae</taxon>
        <taxon>Prorocentrales</taxon>
        <taxon>Prorocentraceae</taxon>
        <taxon>Prorocentrum</taxon>
    </lineage>
</organism>
<feature type="transmembrane region" description="Helical" evidence="8">
    <location>
        <begin position="1327"/>
        <end position="1349"/>
    </location>
</feature>
<dbReference type="PROSITE" id="PS50801">
    <property type="entry name" value="STAS"/>
    <property type="match status" value="1"/>
</dbReference>
<feature type="transmembrane region" description="Helical" evidence="8">
    <location>
        <begin position="483"/>
        <end position="502"/>
    </location>
</feature>
<keyword evidence="3 8" id="KW-0812">Transmembrane</keyword>
<comment type="subcellular location">
    <subcellularLocation>
        <location evidence="1">Membrane</location>
        <topology evidence="1">Multi-pass membrane protein</topology>
    </subcellularLocation>
</comment>
<dbReference type="InterPro" id="IPR052706">
    <property type="entry name" value="Membrane-Transporter-like"/>
</dbReference>
<feature type="transmembrane region" description="Helical" evidence="8">
    <location>
        <begin position="422"/>
        <end position="440"/>
    </location>
</feature>
<evidence type="ECO:0000256" key="7">
    <source>
        <dbReference type="SAM" id="MobiDB-lite"/>
    </source>
</evidence>
<dbReference type="PANTHER" id="PTHR43310:SF1">
    <property type="entry name" value="SULFATE TRANSPORTER YBAR-RELATED"/>
    <property type="match status" value="1"/>
</dbReference>
<dbReference type="InterPro" id="IPR027359">
    <property type="entry name" value="Volt_channel_dom_sf"/>
</dbReference>
<comment type="caution">
    <text evidence="10">The sequence shown here is derived from an EMBL/GenBank/DDBJ whole genome shotgun (WGS) entry which is preliminary data.</text>
</comment>
<evidence type="ECO:0000259" key="9">
    <source>
        <dbReference type="PROSITE" id="PS50801"/>
    </source>
</evidence>
<dbReference type="InterPro" id="IPR014710">
    <property type="entry name" value="RmlC-like_jellyroll"/>
</dbReference>
<reference evidence="10" key="1">
    <citation type="submission" date="2023-10" db="EMBL/GenBank/DDBJ databases">
        <authorList>
            <person name="Chen Y."/>
            <person name="Shah S."/>
            <person name="Dougan E. K."/>
            <person name="Thang M."/>
            <person name="Chan C."/>
        </authorList>
    </citation>
    <scope>NUCLEOTIDE SEQUENCE [LARGE SCALE GENOMIC DNA]</scope>
</reference>
<feature type="transmembrane region" description="Helical" evidence="8">
    <location>
        <begin position="232"/>
        <end position="251"/>
    </location>
</feature>
<keyword evidence="5" id="KW-0406">Ion transport</keyword>
<dbReference type="InterPro" id="IPR018490">
    <property type="entry name" value="cNMP-bd_dom_sf"/>
</dbReference>
<evidence type="ECO:0000256" key="6">
    <source>
        <dbReference type="ARBA" id="ARBA00023136"/>
    </source>
</evidence>
<evidence type="ECO:0000256" key="1">
    <source>
        <dbReference type="ARBA" id="ARBA00004141"/>
    </source>
</evidence>
<dbReference type="InterPro" id="IPR005821">
    <property type="entry name" value="Ion_trans_dom"/>
</dbReference>
<dbReference type="Gene3D" id="2.60.120.10">
    <property type="entry name" value="Jelly Rolls"/>
    <property type="match status" value="1"/>
</dbReference>
<evidence type="ECO:0000313" key="11">
    <source>
        <dbReference type="Proteomes" id="UP001189429"/>
    </source>
</evidence>
<feature type="transmembrane region" description="Helical" evidence="8">
    <location>
        <begin position="258"/>
        <end position="279"/>
    </location>
</feature>
<feature type="compositionally biased region" description="Low complexity" evidence="7">
    <location>
        <begin position="1453"/>
        <end position="1463"/>
    </location>
</feature>
<evidence type="ECO:0000256" key="4">
    <source>
        <dbReference type="ARBA" id="ARBA00022989"/>
    </source>
</evidence>
<evidence type="ECO:0000256" key="3">
    <source>
        <dbReference type="ARBA" id="ARBA00022692"/>
    </source>
</evidence>
<protein>
    <recommendedName>
        <fullName evidence="9">STAS domain-containing protein</fullName>
    </recommendedName>
</protein>